<proteinExistence type="predicted"/>
<evidence type="ECO:0000313" key="3">
    <source>
        <dbReference type="Proteomes" id="UP001157006"/>
    </source>
</evidence>
<feature type="compositionally biased region" description="Polar residues" evidence="1">
    <location>
        <begin position="766"/>
        <end position="775"/>
    </location>
</feature>
<feature type="compositionally biased region" description="Low complexity" evidence="1">
    <location>
        <begin position="307"/>
        <end position="320"/>
    </location>
</feature>
<keyword evidence="3" id="KW-1185">Reference proteome</keyword>
<feature type="compositionally biased region" description="Basic residues" evidence="1">
    <location>
        <begin position="1"/>
        <end position="19"/>
    </location>
</feature>
<feature type="region of interest" description="Disordered" evidence="1">
    <location>
        <begin position="742"/>
        <end position="775"/>
    </location>
</feature>
<evidence type="ECO:0000313" key="2">
    <source>
        <dbReference type="EMBL" id="CAI8600742.1"/>
    </source>
</evidence>
<protein>
    <submittedName>
        <fullName evidence="2">Uncharacterized protein</fullName>
    </submittedName>
</protein>
<gene>
    <name evidence="2" type="ORF">VFH_II238840</name>
</gene>
<dbReference type="Proteomes" id="UP001157006">
    <property type="component" value="Chromosome 2"/>
</dbReference>
<feature type="region of interest" description="Disordered" evidence="1">
    <location>
        <begin position="1"/>
        <end position="61"/>
    </location>
</feature>
<dbReference type="EMBL" id="OX451737">
    <property type="protein sequence ID" value="CAI8600742.1"/>
    <property type="molecule type" value="Genomic_DNA"/>
</dbReference>
<accession>A0AAV0ZRW7</accession>
<feature type="compositionally biased region" description="Polar residues" evidence="1">
    <location>
        <begin position="582"/>
        <end position="602"/>
    </location>
</feature>
<organism evidence="2 3">
    <name type="scientific">Vicia faba</name>
    <name type="common">Broad bean</name>
    <name type="synonym">Faba vulgaris</name>
    <dbReference type="NCBI Taxonomy" id="3906"/>
    <lineage>
        <taxon>Eukaryota</taxon>
        <taxon>Viridiplantae</taxon>
        <taxon>Streptophyta</taxon>
        <taxon>Embryophyta</taxon>
        <taxon>Tracheophyta</taxon>
        <taxon>Spermatophyta</taxon>
        <taxon>Magnoliopsida</taxon>
        <taxon>eudicotyledons</taxon>
        <taxon>Gunneridae</taxon>
        <taxon>Pentapetalae</taxon>
        <taxon>rosids</taxon>
        <taxon>fabids</taxon>
        <taxon>Fabales</taxon>
        <taxon>Fabaceae</taxon>
        <taxon>Papilionoideae</taxon>
        <taxon>50 kb inversion clade</taxon>
        <taxon>NPAAA clade</taxon>
        <taxon>Hologalegina</taxon>
        <taxon>IRL clade</taxon>
        <taxon>Fabeae</taxon>
        <taxon>Vicia</taxon>
    </lineage>
</organism>
<dbReference type="AlphaFoldDB" id="A0AAV0ZRW7"/>
<feature type="compositionally biased region" description="Basic and acidic residues" evidence="1">
    <location>
        <begin position="20"/>
        <end position="44"/>
    </location>
</feature>
<feature type="region of interest" description="Disordered" evidence="1">
    <location>
        <begin position="249"/>
        <end position="355"/>
    </location>
</feature>
<sequence length="775" mass="85400">MRVNKGKKGPQPGAKKKKSNREQKADAETHVKLNSDEKMSRDDVNISSQLKQPILPSSGEPLLDVPEIIKWMFFNGCSSKQGIEQSSTLKQAKNQKTTMTTVDTAILKHGQRKQQSLIPGSPTQVGGSAQIQHSTLKQAKNQKTTMTTTDTAERSILQHGKRKQQPFTAGSSIQVAGPAQIQHKKQDYRPEIKKSRDVYISPQLKLPMLPSSGEPLVDVPDSIKSNAELYRGKLRSSKTLKRSMQCFPKQGMEQSSTLEQAKNQKTMRTTVDTAGRSILKPDQRKQQSLTTESSIPVAGSAQIQHSTLKQAKTQKTMKTTIGTAGRSIPNHGQRKQQSFTAGSSIQVEGSAQSRPEIKKSRDVYISPQLKLPMLPSSGEPLVDVPDSIKSNAELYRGKLRSSKTLKRSMQCFPKQGMEQSSTLEQAKNQKTMRTTVDTAGRSILKPDQRKQQSLTTESSIPVAGSAQIQHSTLKQAKTQKTMKTTIGTAGRSIPNHGQRKQQSFTAGSSIQVEGSAQSRPEIKKSRDVYISPQLKLPMLPSSGEPLVDVPDSIKSNAELYRGKLRSSKTLKRSMQCFPKQGMEQSSTLEQAKNQKTMRTTVDTAGRSILKPDQRKQQSLTTESSIPVAGSAQIQHSTLKQAKTQKTMKTTIGTAGRSIPNHGQRKQQSFTAGSSIQVEGSAQSRPEDHSLFGGLSNRSSAQFQKDHIDHGPFKKQKTARMCPSMSLDDYFEVYKPRLEVEGDINYENNDSDVEGDINYGNDDGEKTNNNPMEGEA</sequence>
<feature type="region of interest" description="Disordered" evidence="1">
    <location>
        <begin position="579"/>
        <end position="687"/>
    </location>
</feature>
<feature type="compositionally biased region" description="Polar residues" evidence="1">
    <location>
        <begin position="417"/>
        <end position="437"/>
    </location>
</feature>
<feature type="compositionally biased region" description="Low complexity" evidence="1">
    <location>
        <begin position="637"/>
        <end position="650"/>
    </location>
</feature>
<evidence type="ECO:0000256" key="1">
    <source>
        <dbReference type="SAM" id="MobiDB-lite"/>
    </source>
</evidence>
<feature type="compositionally biased region" description="Acidic residues" evidence="1">
    <location>
        <begin position="742"/>
        <end position="754"/>
    </location>
</feature>
<feature type="compositionally biased region" description="Polar residues" evidence="1">
    <location>
        <begin position="665"/>
        <end position="683"/>
    </location>
</feature>
<reference evidence="2 3" key="1">
    <citation type="submission" date="2023-01" db="EMBL/GenBank/DDBJ databases">
        <authorList>
            <person name="Kreplak J."/>
        </authorList>
    </citation>
    <scope>NUCLEOTIDE SEQUENCE [LARGE SCALE GENOMIC DNA]</scope>
</reference>
<feature type="compositionally biased region" description="Polar residues" evidence="1">
    <location>
        <begin position="252"/>
        <end position="272"/>
    </location>
</feature>
<feature type="compositionally biased region" description="Low complexity" evidence="1">
    <location>
        <begin position="472"/>
        <end position="485"/>
    </location>
</feature>
<name>A0AAV0ZRW7_VICFA</name>
<feature type="region of interest" description="Disordered" evidence="1">
    <location>
        <begin position="414"/>
        <end position="520"/>
    </location>
</feature>
<feature type="compositionally biased region" description="Polar residues" evidence="1">
    <location>
        <begin position="500"/>
        <end position="518"/>
    </location>
</feature>
<feature type="compositionally biased region" description="Polar residues" evidence="1">
    <location>
        <begin position="335"/>
        <end position="353"/>
    </location>
</feature>